<accession>A0A1Y2DAY6</accession>
<sequence length="407" mass="44959">MVQPTLPPELISEILKVIPGSDRPFLPWSSLATCCLVSKDFLPLARAELWATVWWFTKPIRPRRPPVTTISEDTLADVLQDRQQRQFQALQGNPERFGTLVYDVTIHTNRHESDANVALIDLTRRLCPNITKLTAGSYDGDSAEAEETIARFGGSLSFLSYLAYAWGPSSSTMLHSLSALRHLDLRGIAPPAAAAAESIHLPSYRLHTLQIACECSRDAFQLITHSSTHSLSTVKIAAHHDAEGRSWDFSPFPALSSLVIRMDSRSPKSPQVDNYSLIMDAISSTRALRSLALGQKSFGFQPLRPRLQVKADFLLRLPPTIQTLFLYEVDLVDNQLVEALENPAMLPALQHIAVPHLVPIAEEGAGTPVRRYREMIGEARMAIEKACATRSVSVEWIASRGVGGRGP</sequence>
<evidence type="ECO:0000313" key="1">
    <source>
        <dbReference type="EMBL" id="ORY56443.1"/>
    </source>
</evidence>
<keyword evidence="2" id="KW-1185">Reference proteome</keyword>
<reference evidence="1 2" key="1">
    <citation type="submission" date="2016-07" db="EMBL/GenBank/DDBJ databases">
        <title>Pervasive Adenine N6-methylation of Active Genes in Fungi.</title>
        <authorList>
            <consortium name="DOE Joint Genome Institute"/>
            <person name="Mondo S.J."/>
            <person name="Dannebaum R.O."/>
            <person name="Kuo R.C."/>
            <person name="Labutti K."/>
            <person name="Haridas S."/>
            <person name="Kuo A."/>
            <person name="Salamov A."/>
            <person name="Ahrendt S.R."/>
            <person name="Lipzen A."/>
            <person name="Sullivan W."/>
            <person name="Andreopoulos W.B."/>
            <person name="Clum A."/>
            <person name="Lindquist E."/>
            <person name="Daum C."/>
            <person name="Ramamoorthy G.K."/>
            <person name="Gryganskyi A."/>
            <person name="Culley D."/>
            <person name="Magnuson J.K."/>
            <person name="James T.Y."/>
            <person name="O'Malley M.A."/>
            <person name="Stajich J.E."/>
            <person name="Spatafora J.W."/>
            <person name="Visel A."/>
            <person name="Grigoriev I.V."/>
        </authorList>
    </citation>
    <scope>NUCLEOTIDE SEQUENCE [LARGE SCALE GENOMIC DNA]</scope>
    <source>
        <strain evidence="1 2">62-1032</strain>
    </source>
</reference>
<organism evidence="1 2">
    <name type="scientific">Leucosporidium creatinivorum</name>
    <dbReference type="NCBI Taxonomy" id="106004"/>
    <lineage>
        <taxon>Eukaryota</taxon>
        <taxon>Fungi</taxon>
        <taxon>Dikarya</taxon>
        <taxon>Basidiomycota</taxon>
        <taxon>Pucciniomycotina</taxon>
        <taxon>Microbotryomycetes</taxon>
        <taxon>Leucosporidiales</taxon>
        <taxon>Leucosporidium</taxon>
    </lineage>
</organism>
<name>A0A1Y2DAY6_9BASI</name>
<protein>
    <recommendedName>
        <fullName evidence="3">F-box domain-containing protein</fullName>
    </recommendedName>
</protein>
<dbReference type="OrthoDB" id="2523207at2759"/>
<dbReference type="InParanoid" id="A0A1Y2DAY6"/>
<evidence type="ECO:0008006" key="3">
    <source>
        <dbReference type="Google" id="ProtNLM"/>
    </source>
</evidence>
<comment type="caution">
    <text evidence="1">The sequence shown here is derived from an EMBL/GenBank/DDBJ whole genome shotgun (WGS) entry which is preliminary data.</text>
</comment>
<dbReference type="EMBL" id="MCGR01000086">
    <property type="protein sequence ID" value="ORY56443.1"/>
    <property type="molecule type" value="Genomic_DNA"/>
</dbReference>
<gene>
    <name evidence="1" type="ORF">BCR35DRAFT_309851</name>
</gene>
<dbReference type="AlphaFoldDB" id="A0A1Y2DAY6"/>
<evidence type="ECO:0000313" key="2">
    <source>
        <dbReference type="Proteomes" id="UP000193467"/>
    </source>
</evidence>
<dbReference type="Proteomes" id="UP000193467">
    <property type="component" value="Unassembled WGS sequence"/>
</dbReference>
<proteinExistence type="predicted"/>